<evidence type="ECO:0000313" key="3">
    <source>
        <dbReference type="Proteomes" id="UP000267029"/>
    </source>
</evidence>
<dbReference type="InterPro" id="IPR036273">
    <property type="entry name" value="CRAL/TRIO_N_dom_sf"/>
</dbReference>
<dbReference type="InterPro" id="IPR036865">
    <property type="entry name" value="CRAL-TRIO_dom_sf"/>
</dbReference>
<feature type="domain" description="CRAL-TRIO" evidence="1">
    <location>
        <begin position="94"/>
        <end position="259"/>
    </location>
</feature>
<reference evidence="2 3" key="1">
    <citation type="submission" date="2018-10" db="EMBL/GenBank/DDBJ databases">
        <authorList>
            <consortium name="Pathogen Informatics"/>
        </authorList>
    </citation>
    <scope>NUCLEOTIDE SEQUENCE [LARGE SCALE GENOMIC DNA]</scope>
</reference>
<dbReference type="OrthoDB" id="7837562at2759"/>
<dbReference type="PANTHER" id="PTHR10174:SF216">
    <property type="entry name" value="CRAL-TRIO DOMAIN-CONTAINING PROTEIN-RELATED"/>
    <property type="match status" value="1"/>
</dbReference>
<protein>
    <recommendedName>
        <fullName evidence="1">CRAL-TRIO domain-containing protein</fullName>
    </recommendedName>
</protein>
<dbReference type="PROSITE" id="PS50191">
    <property type="entry name" value="CRAL_TRIO"/>
    <property type="match status" value="2"/>
</dbReference>
<name>A0A158QTG8_MESCO</name>
<dbReference type="AlphaFoldDB" id="A0A158QTG8"/>
<dbReference type="SUPFAM" id="SSF46938">
    <property type="entry name" value="CRAL/TRIO N-terminal domain"/>
    <property type="match status" value="3"/>
</dbReference>
<dbReference type="GO" id="GO:1902936">
    <property type="term" value="F:phosphatidylinositol bisphosphate binding"/>
    <property type="evidence" value="ECO:0007669"/>
    <property type="project" value="TreeGrafter"/>
</dbReference>
<accession>A0A158QTG8</accession>
<evidence type="ECO:0000259" key="1">
    <source>
        <dbReference type="PROSITE" id="PS50191"/>
    </source>
</evidence>
<feature type="domain" description="CRAL-TRIO" evidence="1">
    <location>
        <begin position="387"/>
        <end position="552"/>
    </location>
</feature>
<gene>
    <name evidence="2" type="ORF">MCOS_LOCUS3014</name>
</gene>
<dbReference type="GO" id="GO:0016020">
    <property type="term" value="C:membrane"/>
    <property type="evidence" value="ECO:0007669"/>
    <property type="project" value="TreeGrafter"/>
</dbReference>
<dbReference type="STRING" id="53468.A0A158QTG8"/>
<dbReference type="Pfam" id="PF00650">
    <property type="entry name" value="CRAL_TRIO"/>
    <property type="match status" value="2"/>
</dbReference>
<dbReference type="CDD" id="cd00170">
    <property type="entry name" value="SEC14"/>
    <property type="match status" value="2"/>
</dbReference>
<sequence>MAASQKLPSKYARIAKSELGEEPKNVPAHLEAFRRWLSSMPHLTCPDDDQFLIMFLRHCKYSHAKAQARLDNFCTLSTMKCIGEEIWATPVDLESKELRRYLDKGIHLPIGYTEDGKMVICLRPGEWNPDEFAFPRLFYYAYKVMFMVAFDPRTIIGGSVIIINLANVTPNQILKDPNVIRALVLFSQESIPGRVKRVFFYNESKIIGSALSIFLFYMKDKVKKRLQHIGSDISQAFEVEPGLKAILPPEYGGDGKSLAELIKDNRRHFYEFYGQGDPTSQIKVDESKRPVSARAYLREYKDYDPNLAKSELGEDPKNIPAHLEAFRRWLSSMPHLTCPDDDDFLLMFLRHSKYVHAKAQARIDNFCTLSTTKIIGDTVLSTPVDLESKDLKKYLDWGVHLPLGYAEDGKLVFYIRLGAWNPDEISFSQLFYYVYKVVFMVTIDPRTLIGGTIFILNFSDMTTKQIMRDPNTIRTVVRFNQEAMPARIKRFVYYNEGKLLDTTIAIFKFYMKEKMKNRIIQVGTDMNKAFEAEPGIKALMPPDVGGEGRPLEEVIKENKKNFYEFYGKGDPTSKIKVDETKRPVSARAYLHEYKDYDPNVMGTSGCCGYASFSYNSAVNMAASQKLPSKFVKLAKSELGEDPKNISAHIEAFRRWLSSMPHLTCPDDDNFLLMFLRHCKYVHSKAQARIDNFCTLSTMKCVGEEIWATPVDLKSKALRSYLDRGDVKSNQVVKDPVVIRTMVRYTQEALPGRVKRVIYYKEGKLVDAALTIFAFYMNEKMRSRVKLTCQVFWFFNSGLFCLEENKKRFLEFYEHGDPTSTIKVDESKRPVSARAYLREYKDYDPNVMGTSGTFIKINKDEI</sequence>
<dbReference type="Gene3D" id="3.40.525.10">
    <property type="entry name" value="CRAL-TRIO lipid binding domain"/>
    <property type="match status" value="2"/>
</dbReference>
<dbReference type="SMART" id="SM01100">
    <property type="entry name" value="CRAL_TRIO_N"/>
    <property type="match status" value="3"/>
</dbReference>
<dbReference type="InterPro" id="IPR001251">
    <property type="entry name" value="CRAL-TRIO_dom"/>
</dbReference>
<dbReference type="SUPFAM" id="SSF52087">
    <property type="entry name" value="CRAL/TRIO domain"/>
    <property type="match status" value="3"/>
</dbReference>
<dbReference type="PANTHER" id="PTHR10174">
    <property type="entry name" value="ALPHA-TOCOPHEROL TRANSFER PROTEIN-RELATED"/>
    <property type="match status" value="1"/>
</dbReference>
<dbReference type="Proteomes" id="UP000267029">
    <property type="component" value="Unassembled WGS sequence"/>
</dbReference>
<dbReference type="EMBL" id="UXSR01000591">
    <property type="protein sequence ID" value="VDD77011.1"/>
    <property type="molecule type" value="Genomic_DNA"/>
</dbReference>
<dbReference type="Gene3D" id="1.10.8.20">
    <property type="entry name" value="N-terminal domain of phosphatidylinositol transfer protein sec14p"/>
    <property type="match status" value="3"/>
</dbReference>
<proteinExistence type="predicted"/>
<dbReference type="InterPro" id="IPR011074">
    <property type="entry name" value="CRAL/TRIO_N_dom"/>
</dbReference>
<evidence type="ECO:0000313" key="2">
    <source>
        <dbReference type="EMBL" id="VDD77011.1"/>
    </source>
</evidence>
<dbReference type="Gene3D" id="1.20.5.1200">
    <property type="entry name" value="Alpha-tocopherol transfer"/>
    <property type="match status" value="1"/>
</dbReference>
<organism evidence="2 3">
    <name type="scientific">Mesocestoides corti</name>
    <name type="common">Flatworm</name>
    <dbReference type="NCBI Taxonomy" id="53468"/>
    <lineage>
        <taxon>Eukaryota</taxon>
        <taxon>Metazoa</taxon>
        <taxon>Spiralia</taxon>
        <taxon>Lophotrochozoa</taxon>
        <taxon>Platyhelminthes</taxon>
        <taxon>Cestoda</taxon>
        <taxon>Eucestoda</taxon>
        <taxon>Cyclophyllidea</taxon>
        <taxon>Mesocestoididae</taxon>
        <taxon>Mesocestoides</taxon>
    </lineage>
</organism>
<keyword evidence="3" id="KW-1185">Reference proteome</keyword>